<dbReference type="InterPro" id="IPR000835">
    <property type="entry name" value="HTH_MarR-typ"/>
</dbReference>
<dbReference type="InterPro" id="IPR036390">
    <property type="entry name" value="WH_DNA-bd_sf"/>
</dbReference>
<evidence type="ECO:0000313" key="2">
    <source>
        <dbReference type="Proteomes" id="UP001592582"/>
    </source>
</evidence>
<accession>A0ABV6V8M5</accession>
<reference evidence="1 2" key="1">
    <citation type="submission" date="2024-09" db="EMBL/GenBank/DDBJ databases">
        <authorList>
            <person name="Lee S.D."/>
        </authorList>
    </citation>
    <scope>NUCLEOTIDE SEQUENCE [LARGE SCALE GENOMIC DNA]</scope>
    <source>
        <strain evidence="1 2">N1-1</strain>
    </source>
</reference>
<dbReference type="Proteomes" id="UP001592582">
    <property type="component" value="Unassembled WGS sequence"/>
</dbReference>
<dbReference type="EMBL" id="JBHEZX010000005">
    <property type="protein sequence ID" value="MFC1410070.1"/>
    <property type="molecule type" value="Genomic_DNA"/>
</dbReference>
<name>A0ABV6V8M5_9ACTN</name>
<sequence>MELRRVFDDLVRFETELWNGIDARLQRDCGVPLGSFNTLLVIEATPSCRVNDIVAALSITVGGASQAVDRLEKRGLCVRRPHPTDRRSSIVELTGAGQDLVNTAGPVFDQELEAWLRGPLTDAALGRFGAALASLRAGTSRASVSVDTPAAADTADSSEGP</sequence>
<protein>
    <submittedName>
        <fullName evidence="1">MarR family winged helix-turn-helix transcriptional regulator</fullName>
    </submittedName>
</protein>
<dbReference type="InterPro" id="IPR039422">
    <property type="entry name" value="MarR/SlyA-like"/>
</dbReference>
<dbReference type="SMART" id="SM00347">
    <property type="entry name" value="HTH_MARR"/>
    <property type="match status" value="1"/>
</dbReference>
<gene>
    <name evidence="1" type="ORF">ACEZDG_12380</name>
</gene>
<comment type="caution">
    <text evidence="1">The sequence shown here is derived from an EMBL/GenBank/DDBJ whole genome shotgun (WGS) entry which is preliminary data.</text>
</comment>
<dbReference type="PROSITE" id="PS50995">
    <property type="entry name" value="HTH_MARR_2"/>
    <property type="match status" value="1"/>
</dbReference>
<proteinExistence type="predicted"/>
<dbReference type="PANTHER" id="PTHR33164:SF94">
    <property type="entry name" value="TRANSCRIPTIONAL REGULATORY PROTEIN-RELATED"/>
    <property type="match status" value="1"/>
</dbReference>
<dbReference type="Pfam" id="PF12802">
    <property type="entry name" value="MarR_2"/>
    <property type="match status" value="1"/>
</dbReference>
<dbReference type="Gene3D" id="1.10.10.10">
    <property type="entry name" value="Winged helix-like DNA-binding domain superfamily/Winged helix DNA-binding domain"/>
    <property type="match status" value="1"/>
</dbReference>
<dbReference type="PANTHER" id="PTHR33164">
    <property type="entry name" value="TRANSCRIPTIONAL REGULATOR, MARR FAMILY"/>
    <property type="match status" value="1"/>
</dbReference>
<organism evidence="1 2">
    <name type="scientific">Streptacidiphilus alkalitolerans</name>
    <dbReference type="NCBI Taxonomy" id="3342712"/>
    <lineage>
        <taxon>Bacteria</taxon>
        <taxon>Bacillati</taxon>
        <taxon>Actinomycetota</taxon>
        <taxon>Actinomycetes</taxon>
        <taxon>Kitasatosporales</taxon>
        <taxon>Streptomycetaceae</taxon>
        <taxon>Streptacidiphilus</taxon>
    </lineage>
</organism>
<dbReference type="InterPro" id="IPR036388">
    <property type="entry name" value="WH-like_DNA-bd_sf"/>
</dbReference>
<evidence type="ECO:0000313" key="1">
    <source>
        <dbReference type="EMBL" id="MFC1410070.1"/>
    </source>
</evidence>
<dbReference type="SUPFAM" id="SSF46785">
    <property type="entry name" value="Winged helix' DNA-binding domain"/>
    <property type="match status" value="1"/>
</dbReference>
<keyword evidence="2" id="KW-1185">Reference proteome</keyword>